<evidence type="ECO:0000313" key="2">
    <source>
        <dbReference type="EMBL" id="KAF6752151.1"/>
    </source>
</evidence>
<feature type="compositionally biased region" description="Pro residues" evidence="1">
    <location>
        <begin position="217"/>
        <end position="227"/>
    </location>
</feature>
<comment type="caution">
    <text evidence="2">The sequence shown here is derived from an EMBL/GenBank/DDBJ whole genome shotgun (WGS) entry which is preliminary data.</text>
</comment>
<dbReference type="EMBL" id="JACGCI010000045">
    <property type="protein sequence ID" value="KAF6752151.1"/>
    <property type="molecule type" value="Genomic_DNA"/>
</dbReference>
<protein>
    <submittedName>
        <fullName evidence="2">Uncharacterized protein</fullName>
    </submittedName>
</protein>
<name>A0A8H6M4S5_9AGAR</name>
<organism evidence="2 3">
    <name type="scientific">Ephemerocybe angulata</name>
    <dbReference type="NCBI Taxonomy" id="980116"/>
    <lineage>
        <taxon>Eukaryota</taxon>
        <taxon>Fungi</taxon>
        <taxon>Dikarya</taxon>
        <taxon>Basidiomycota</taxon>
        <taxon>Agaricomycotina</taxon>
        <taxon>Agaricomycetes</taxon>
        <taxon>Agaricomycetidae</taxon>
        <taxon>Agaricales</taxon>
        <taxon>Agaricineae</taxon>
        <taxon>Psathyrellaceae</taxon>
        <taxon>Ephemerocybe</taxon>
    </lineage>
</organism>
<proteinExistence type="predicted"/>
<reference evidence="2 3" key="1">
    <citation type="submission" date="2020-07" db="EMBL/GenBank/DDBJ databases">
        <title>Comparative genomics of pyrophilous fungi reveals a link between fire events and developmental genes.</title>
        <authorList>
            <consortium name="DOE Joint Genome Institute"/>
            <person name="Steindorff A.S."/>
            <person name="Carver A."/>
            <person name="Calhoun S."/>
            <person name="Stillman K."/>
            <person name="Liu H."/>
            <person name="Lipzen A."/>
            <person name="Pangilinan J."/>
            <person name="Labutti K."/>
            <person name="Bruns T.D."/>
            <person name="Grigoriev I.V."/>
        </authorList>
    </citation>
    <scope>NUCLEOTIDE SEQUENCE [LARGE SCALE GENOMIC DNA]</scope>
    <source>
        <strain evidence="2 3">CBS 144469</strain>
    </source>
</reference>
<accession>A0A8H6M4S5</accession>
<dbReference type="Proteomes" id="UP000521943">
    <property type="component" value="Unassembled WGS sequence"/>
</dbReference>
<dbReference type="AlphaFoldDB" id="A0A8H6M4S5"/>
<sequence>MAPCAQAELKKKRQPACRRLHHHYHVVLASDDAELHHYHPSGLRRPSLFPKACDTAGERAQARYSSLSTSIPPTIHASTSLSEYSWEFDIGCYTPGVYAVLQKVNTVPRLQTILSSRQRLTVSGTRQSAFPLTTWVDCRGAVHTAAWPRVRELDDGATVCGSVSSCGRPRFCHRRVKHPSCVDANANAISVSSSPTTSALIAHRGTSPIPLLMPQASSPPSPPPAPPSHRCLYLPSLSPKDFIVG</sequence>
<evidence type="ECO:0000313" key="3">
    <source>
        <dbReference type="Proteomes" id="UP000521943"/>
    </source>
</evidence>
<evidence type="ECO:0000256" key="1">
    <source>
        <dbReference type="SAM" id="MobiDB-lite"/>
    </source>
</evidence>
<keyword evidence="3" id="KW-1185">Reference proteome</keyword>
<gene>
    <name evidence="2" type="ORF">DFP72DRAFT_905064</name>
</gene>
<feature type="region of interest" description="Disordered" evidence="1">
    <location>
        <begin position="209"/>
        <end position="229"/>
    </location>
</feature>